<feature type="chain" id="PRO_5015181186" description="Secreted protein" evidence="2">
    <location>
        <begin position="28"/>
        <end position="89"/>
    </location>
</feature>
<dbReference type="EMBL" id="PRDW01000017">
    <property type="protein sequence ID" value="PPB81928.1"/>
    <property type="molecule type" value="Genomic_DNA"/>
</dbReference>
<sequence>MRRASKVLYRWVPAGALVTAVPGVCVAYDGPPSPDTKSPTNRTGTAMRTAPSAPRGNASGMRACGGAITGTRAGSGYQGSSGVAVVRYL</sequence>
<keyword evidence="2" id="KW-0732">Signal</keyword>
<evidence type="ECO:0000256" key="1">
    <source>
        <dbReference type="SAM" id="MobiDB-lite"/>
    </source>
</evidence>
<dbReference type="RefSeq" id="WP_146064085.1">
    <property type="nucleotide sequence ID" value="NZ_CP062179.1"/>
</dbReference>
<feature type="signal peptide" evidence="2">
    <location>
        <begin position="1"/>
        <end position="27"/>
    </location>
</feature>
<organism evidence="3 4">
    <name type="scientific">Mycetohabitans endofungorum</name>
    <dbReference type="NCBI Taxonomy" id="417203"/>
    <lineage>
        <taxon>Bacteria</taxon>
        <taxon>Pseudomonadati</taxon>
        <taxon>Pseudomonadota</taxon>
        <taxon>Betaproteobacteria</taxon>
        <taxon>Burkholderiales</taxon>
        <taxon>Burkholderiaceae</taxon>
        <taxon>Mycetohabitans</taxon>
    </lineage>
</organism>
<feature type="compositionally biased region" description="Polar residues" evidence="1">
    <location>
        <begin position="35"/>
        <end position="46"/>
    </location>
</feature>
<evidence type="ECO:0008006" key="5">
    <source>
        <dbReference type="Google" id="ProtNLM"/>
    </source>
</evidence>
<feature type="region of interest" description="Disordered" evidence="1">
    <location>
        <begin position="29"/>
        <end position="63"/>
    </location>
</feature>
<proteinExistence type="predicted"/>
<evidence type="ECO:0000313" key="4">
    <source>
        <dbReference type="Proteomes" id="UP000243096"/>
    </source>
</evidence>
<keyword evidence="4" id="KW-1185">Reference proteome</keyword>
<dbReference type="Proteomes" id="UP000243096">
    <property type="component" value="Unassembled WGS sequence"/>
</dbReference>
<protein>
    <recommendedName>
        <fullName evidence="5">Secreted protein</fullName>
    </recommendedName>
</protein>
<reference evidence="3 4" key="1">
    <citation type="submission" date="2018-01" db="EMBL/GenBank/DDBJ databases">
        <title>Genomic Encyclopedia of Type Strains, Phase III (KMG-III): the genomes of soil and plant-associated and newly described type strains.</title>
        <authorList>
            <person name="Whitman W."/>
        </authorList>
    </citation>
    <scope>NUCLEOTIDE SEQUENCE [LARGE SCALE GENOMIC DNA]</scope>
    <source>
        <strain evidence="3 4">HKI456</strain>
    </source>
</reference>
<gene>
    <name evidence="3" type="ORF">B0O95_11714</name>
</gene>
<accession>A0A2P5K785</accession>
<comment type="caution">
    <text evidence="3">The sequence shown here is derived from an EMBL/GenBank/DDBJ whole genome shotgun (WGS) entry which is preliminary data.</text>
</comment>
<name>A0A2P5K785_9BURK</name>
<dbReference type="AlphaFoldDB" id="A0A2P5K785"/>
<evidence type="ECO:0000256" key="2">
    <source>
        <dbReference type="SAM" id="SignalP"/>
    </source>
</evidence>
<evidence type="ECO:0000313" key="3">
    <source>
        <dbReference type="EMBL" id="PPB81928.1"/>
    </source>
</evidence>